<keyword evidence="3" id="KW-0238">DNA-binding</keyword>
<evidence type="ECO:0000313" key="8">
    <source>
        <dbReference type="EMBL" id="KAK9050024.1"/>
    </source>
</evidence>
<sequence length="139" mass="15923">MEPHKLPIPDPFSYSPTTESSSDHHPPPQFTPEAMREMIFGMAALQPVRIDLESVKPAPKRRNVKISKDPQSTAARHRRERISERIRMLQRMVPGGMKMDTASVLEEAVHYMKFLKRQVESLEHAAAVGVPVVWRQQFV</sequence>
<dbReference type="PROSITE" id="PS50888">
    <property type="entry name" value="BHLH"/>
    <property type="match status" value="1"/>
</dbReference>
<dbReference type="InterPro" id="IPR036638">
    <property type="entry name" value="HLH_DNA-bd_sf"/>
</dbReference>
<protein>
    <recommendedName>
        <fullName evidence="7">BHLH domain-containing protein</fullName>
    </recommendedName>
</protein>
<keyword evidence="9" id="KW-1185">Reference proteome</keyword>
<keyword evidence="4" id="KW-0804">Transcription</keyword>
<dbReference type="Proteomes" id="UP001408789">
    <property type="component" value="Unassembled WGS sequence"/>
</dbReference>
<accession>A0AAP0GJ51</accession>
<evidence type="ECO:0000259" key="7">
    <source>
        <dbReference type="PROSITE" id="PS50888"/>
    </source>
</evidence>
<dbReference type="GO" id="GO:0005634">
    <property type="term" value="C:nucleus"/>
    <property type="evidence" value="ECO:0007669"/>
    <property type="project" value="UniProtKB-SubCell"/>
</dbReference>
<dbReference type="Pfam" id="PF00010">
    <property type="entry name" value="HLH"/>
    <property type="match status" value="1"/>
</dbReference>
<reference evidence="8 9" key="1">
    <citation type="submission" date="2024-04" db="EMBL/GenBank/DDBJ databases">
        <title>The reference genome of an endangered Asteraceae, Deinandra increscens subsp. villosa, native to the Central Coast of California.</title>
        <authorList>
            <person name="Guilliams M."/>
            <person name="Hasenstab-Lehman K."/>
            <person name="Meyer R."/>
            <person name="Mcevoy S."/>
        </authorList>
    </citation>
    <scope>NUCLEOTIDE SEQUENCE [LARGE SCALE GENOMIC DNA]</scope>
    <source>
        <tissue evidence="8">Leaf</tissue>
    </source>
</reference>
<dbReference type="InterPro" id="IPR011598">
    <property type="entry name" value="bHLH_dom"/>
</dbReference>
<evidence type="ECO:0000256" key="1">
    <source>
        <dbReference type="ARBA" id="ARBA00004123"/>
    </source>
</evidence>
<dbReference type="AlphaFoldDB" id="A0AAP0GJ51"/>
<name>A0AAP0GJ51_9ASTR</name>
<dbReference type="SMART" id="SM00353">
    <property type="entry name" value="HLH"/>
    <property type="match status" value="1"/>
</dbReference>
<evidence type="ECO:0000256" key="4">
    <source>
        <dbReference type="ARBA" id="ARBA00023163"/>
    </source>
</evidence>
<dbReference type="GO" id="GO:0046983">
    <property type="term" value="F:protein dimerization activity"/>
    <property type="evidence" value="ECO:0007669"/>
    <property type="project" value="InterPro"/>
</dbReference>
<proteinExistence type="predicted"/>
<keyword evidence="2" id="KW-0805">Transcription regulation</keyword>
<dbReference type="GO" id="GO:0003677">
    <property type="term" value="F:DNA binding"/>
    <property type="evidence" value="ECO:0007669"/>
    <property type="project" value="UniProtKB-KW"/>
</dbReference>
<dbReference type="EMBL" id="JBCNJP010003765">
    <property type="protein sequence ID" value="KAK9050024.1"/>
    <property type="molecule type" value="Genomic_DNA"/>
</dbReference>
<evidence type="ECO:0000256" key="5">
    <source>
        <dbReference type="ARBA" id="ARBA00023242"/>
    </source>
</evidence>
<dbReference type="SUPFAM" id="SSF47459">
    <property type="entry name" value="HLH, helix-loop-helix DNA-binding domain"/>
    <property type="match status" value="1"/>
</dbReference>
<comment type="subcellular location">
    <subcellularLocation>
        <location evidence="1">Nucleus</location>
    </subcellularLocation>
</comment>
<dbReference type="PANTHER" id="PTHR45914:SF54">
    <property type="entry name" value="OS08G0471401 PROTEIN"/>
    <property type="match status" value="1"/>
</dbReference>
<gene>
    <name evidence="8" type="ORF">SSX86_031007</name>
</gene>
<organism evidence="8 9">
    <name type="scientific">Deinandra increscens subsp. villosa</name>
    <dbReference type="NCBI Taxonomy" id="3103831"/>
    <lineage>
        <taxon>Eukaryota</taxon>
        <taxon>Viridiplantae</taxon>
        <taxon>Streptophyta</taxon>
        <taxon>Embryophyta</taxon>
        <taxon>Tracheophyta</taxon>
        <taxon>Spermatophyta</taxon>
        <taxon>Magnoliopsida</taxon>
        <taxon>eudicotyledons</taxon>
        <taxon>Gunneridae</taxon>
        <taxon>Pentapetalae</taxon>
        <taxon>asterids</taxon>
        <taxon>campanulids</taxon>
        <taxon>Asterales</taxon>
        <taxon>Asteraceae</taxon>
        <taxon>Asteroideae</taxon>
        <taxon>Heliantheae alliance</taxon>
        <taxon>Madieae</taxon>
        <taxon>Madiinae</taxon>
        <taxon>Deinandra</taxon>
    </lineage>
</organism>
<evidence type="ECO:0000256" key="3">
    <source>
        <dbReference type="ARBA" id="ARBA00023125"/>
    </source>
</evidence>
<feature type="domain" description="BHLH" evidence="7">
    <location>
        <begin position="66"/>
        <end position="115"/>
    </location>
</feature>
<dbReference type="GO" id="GO:0003700">
    <property type="term" value="F:DNA-binding transcription factor activity"/>
    <property type="evidence" value="ECO:0007669"/>
    <property type="project" value="InterPro"/>
</dbReference>
<evidence type="ECO:0000256" key="6">
    <source>
        <dbReference type="SAM" id="MobiDB-lite"/>
    </source>
</evidence>
<dbReference type="PANTHER" id="PTHR45914">
    <property type="entry name" value="TRANSCRIPTION FACTOR HEC3-RELATED"/>
    <property type="match status" value="1"/>
</dbReference>
<evidence type="ECO:0000256" key="2">
    <source>
        <dbReference type="ARBA" id="ARBA00023015"/>
    </source>
</evidence>
<feature type="region of interest" description="Disordered" evidence="6">
    <location>
        <begin position="59"/>
        <end position="79"/>
    </location>
</feature>
<evidence type="ECO:0000313" key="9">
    <source>
        <dbReference type="Proteomes" id="UP001408789"/>
    </source>
</evidence>
<feature type="region of interest" description="Disordered" evidence="6">
    <location>
        <begin position="1"/>
        <end position="31"/>
    </location>
</feature>
<keyword evidence="5" id="KW-0539">Nucleus</keyword>
<dbReference type="InterPro" id="IPR045843">
    <property type="entry name" value="IND-like"/>
</dbReference>
<comment type="caution">
    <text evidence="8">The sequence shown here is derived from an EMBL/GenBank/DDBJ whole genome shotgun (WGS) entry which is preliminary data.</text>
</comment>
<dbReference type="Gene3D" id="4.10.280.10">
    <property type="entry name" value="Helix-loop-helix DNA-binding domain"/>
    <property type="match status" value="1"/>
</dbReference>